<evidence type="ECO:0000259" key="1">
    <source>
        <dbReference type="Pfam" id="PF03992"/>
    </source>
</evidence>
<dbReference type="SUPFAM" id="SSF54909">
    <property type="entry name" value="Dimeric alpha+beta barrel"/>
    <property type="match status" value="1"/>
</dbReference>
<accession>A0ABV4Y9E3</accession>
<dbReference type="RefSeq" id="WP_413256651.1">
    <property type="nucleotide sequence ID" value="NZ_JBHFNS010000033.1"/>
</dbReference>
<gene>
    <name evidence="2" type="ORF">ACE1B6_07610</name>
</gene>
<feature type="domain" description="ABM" evidence="1">
    <location>
        <begin position="1"/>
        <end position="64"/>
    </location>
</feature>
<dbReference type="Gene3D" id="3.30.70.100">
    <property type="match status" value="1"/>
</dbReference>
<dbReference type="EMBL" id="JBHFNS010000033">
    <property type="protein sequence ID" value="MFB2935131.1"/>
    <property type="molecule type" value="Genomic_DNA"/>
</dbReference>
<dbReference type="InterPro" id="IPR011008">
    <property type="entry name" value="Dimeric_a/b-barrel"/>
</dbReference>
<dbReference type="InterPro" id="IPR007138">
    <property type="entry name" value="ABM_dom"/>
</dbReference>
<dbReference type="Proteomes" id="UP001576776">
    <property type="component" value="Unassembled WGS sequence"/>
</dbReference>
<dbReference type="InterPro" id="IPR022512">
    <property type="entry name" value="CHP03792"/>
</dbReference>
<proteinExistence type="predicted"/>
<dbReference type="NCBIfam" id="TIGR03792">
    <property type="entry name" value="TIGR03792 family protein"/>
    <property type="match status" value="1"/>
</dbReference>
<sequence>MVIEWLKFQVDLERREEFIQKDMEIWTPVLAQSPGFLAKEVWINPDSPAEVIFVIHWASHEQWKSVSQKLLDETEQRFAEAMGNSYQMLESQEYQVRKFPHL</sequence>
<reference evidence="2 3" key="1">
    <citation type="submission" date="2024-09" db="EMBL/GenBank/DDBJ databases">
        <title>Floridaenema gen nov. (Aerosakkonemataceae, Aerosakkonematales ord. nov., Cyanobacteria) from benthic tropical and subtropical fresh waters, with the description of four new species.</title>
        <authorList>
            <person name="Moretto J.A."/>
            <person name="Berthold D.E."/>
            <person name="Lefler F.W."/>
            <person name="Huang I.-S."/>
            <person name="Laughinghouse H. IV."/>
        </authorList>
    </citation>
    <scope>NUCLEOTIDE SEQUENCE [LARGE SCALE GENOMIC DNA]</scope>
    <source>
        <strain evidence="2 3">BLCC-F154</strain>
    </source>
</reference>
<comment type="caution">
    <text evidence="2">The sequence shown here is derived from an EMBL/GenBank/DDBJ whole genome shotgun (WGS) entry which is preliminary data.</text>
</comment>
<protein>
    <submittedName>
        <fullName evidence="2">TIGR03792 family protein</fullName>
    </submittedName>
</protein>
<evidence type="ECO:0000313" key="3">
    <source>
        <dbReference type="Proteomes" id="UP001576776"/>
    </source>
</evidence>
<name>A0ABV4Y9E3_9CYAN</name>
<evidence type="ECO:0000313" key="2">
    <source>
        <dbReference type="EMBL" id="MFB2935131.1"/>
    </source>
</evidence>
<organism evidence="2 3">
    <name type="scientific">Floridaenema fluviatile BLCC-F154</name>
    <dbReference type="NCBI Taxonomy" id="3153640"/>
    <lineage>
        <taxon>Bacteria</taxon>
        <taxon>Bacillati</taxon>
        <taxon>Cyanobacteriota</taxon>
        <taxon>Cyanophyceae</taxon>
        <taxon>Oscillatoriophycideae</taxon>
        <taxon>Aerosakkonematales</taxon>
        <taxon>Aerosakkonemataceae</taxon>
        <taxon>Floridanema</taxon>
        <taxon>Floridanema fluviatile</taxon>
    </lineage>
</organism>
<keyword evidence="3" id="KW-1185">Reference proteome</keyword>
<dbReference type="Pfam" id="PF03992">
    <property type="entry name" value="ABM"/>
    <property type="match status" value="1"/>
</dbReference>